<gene>
    <name evidence="1" type="ORF">HMPREF0971_02562</name>
</gene>
<protein>
    <submittedName>
        <fullName evidence="1">Uncharacterized protein</fullName>
    </submittedName>
</protein>
<sequence>MTICCHDKLLSVQQIARTINRPFRLSHEPCTARTNCLLILLKNESTSKHQIDK</sequence>
<name>D1QU79_9BACT</name>
<dbReference type="EMBL" id="ACUZ02000042">
    <property type="protein sequence ID" value="EFB31154.1"/>
    <property type="molecule type" value="Genomic_DNA"/>
</dbReference>
<proteinExistence type="predicted"/>
<dbReference type="AlphaFoldDB" id="D1QU79"/>
<reference evidence="1 2" key="1">
    <citation type="submission" date="2009-11" db="EMBL/GenBank/DDBJ databases">
        <authorList>
            <person name="Weinstock G."/>
            <person name="Sodergren E."/>
            <person name="Clifton S."/>
            <person name="Fulton L."/>
            <person name="Fulton B."/>
            <person name="Courtney L."/>
            <person name="Fronick C."/>
            <person name="Harrison M."/>
            <person name="Strong C."/>
            <person name="Farmer C."/>
            <person name="Delahaunty K."/>
            <person name="Markovic C."/>
            <person name="Hall O."/>
            <person name="Minx P."/>
            <person name="Tomlinson C."/>
            <person name="Mitreva M."/>
            <person name="Nelson J."/>
            <person name="Hou S."/>
            <person name="Wollam A."/>
            <person name="Pepin K.H."/>
            <person name="Johnson M."/>
            <person name="Bhonagiri V."/>
            <person name="Nash W.E."/>
            <person name="Warren W."/>
            <person name="Chinwalla A."/>
            <person name="Mardis E.R."/>
            <person name="Wilson R.K."/>
        </authorList>
    </citation>
    <scope>NUCLEOTIDE SEQUENCE [LARGE SCALE GENOMIC DNA]</scope>
    <source>
        <strain evidence="1 2">F0302</strain>
    </source>
</reference>
<evidence type="ECO:0000313" key="1">
    <source>
        <dbReference type="EMBL" id="EFB31154.1"/>
    </source>
</evidence>
<organism evidence="1 2">
    <name type="scientific">Segatella oris F0302</name>
    <dbReference type="NCBI Taxonomy" id="649760"/>
    <lineage>
        <taxon>Bacteria</taxon>
        <taxon>Pseudomonadati</taxon>
        <taxon>Bacteroidota</taxon>
        <taxon>Bacteroidia</taxon>
        <taxon>Bacteroidales</taxon>
        <taxon>Prevotellaceae</taxon>
        <taxon>Segatella</taxon>
    </lineage>
</organism>
<dbReference type="HOGENOM" id="CLU_3220130_0_0_10"/>
<evidence type="ECO:0000313" key="2">
    <source>
        <dbReference type="Proteomes" id="UP000004079"/>
    </source>
</evidence>
<dbReference type="STRING" id="649760.HMPREF0971_02562"/>
<accession>D1QU79</accession>
<dbReference type="Proteomes" id="UP000004079">
    <property type="component" value="Unassembled WGS sequence"/>
</dbReference>
<comment type="caution">
    <text evidence="1">The sequence shown here is derived from an EMBL/GenBank/DDBJ whole genome shotgun (WGS) entry which is preliminary data.</text>
</comment>